<sequence>MKQEGDDLSLQITSCLLKQAKSTNPSTQYNRFF</sequence>
<organism evidence="1">
    <name type="scientific">Anguilla anguilla</name>
    <name type="common">European freshwater eel</name>
    <name type="synonym">Muraena anguilla</name>
    <dbReference type="NCBI Taxonomy" id="7936"/>
    <lineage>
        <taxon>Eukaryota</taxon>
        <taxon>Metazoa</taxon>
        <taxon>Chordata</taxon>
        <taxon>Craniata</taxon>
        <taxon>Vertebrata</taxon>
        <taxon>Euteleostomi</taxon>
        <taxon>Actinopterygii</taxon>
        <taxon>Neopterygii</taxon>
        <taxon>Teleostei</taxon>
        <taxon>Anguilliformes</taxon>
        <taxon>Anguillidae</taxon>
        <taxon>Anguilla</taxon>
    </lineage>
</organism>
<evidence type="ECO:0000313" key="1">
    <source>
        <dbReference type="EMBL" id="JAH13112.1"/>
    </source>
</evidence>
<reference evidence="1" key="1">
    <citation type="submission" date="2014-11" db="EMBL/GenBank/DDBJ databases">
        <authorList>
            <person name="Amaro Gonzalez C."/>
        </authorList>
    </citation>
    <scope>NUCLEOTIDE SEQUENCE</scope>
</reference>
<accession>A0A0E9Q999</accession>
<protein>
    <submittedName>
        <fullName evidence="1">Uncharacterized protein</fullName>
    </submittedName>
</protein>
<proteinExistence type="predicted"/>
<dbReference type="AlphaFoldDB" id="A0A0E9Q999"/>
<reference evidence="1" key="2">
    <citation type="journal article" date="2015" name="Fish Shellfish Immunol.">
        <title>Early steps in the European eel (Anguilla anguilla)-Vibrio vulnificus interaction in the gills: Role of the RtxA13 toxin.</title>
        <authorList>
            <person name="Callol A."/>
            <person name="Pajuelo D."/>
            <person name="Ebbesson L."/>
            <person name="Teles M."/>
            <person name="MacKenzie S."/>
            <person name="Amaro C."/>
        </authorList>
    </citation>
    <scope>NUCLEOTIDE SEQUENCE</scope>
</reference>
<dbReference type="EMBL" id="GBXM01095465">
    <property type="protein sequence ID" value="JAH13112.1"/>
    <property type="molecule type" value="Transcribed_RNA"/>
</dbReference>
<name>A0A0E9Q999_ANGAN</name>